<dbReference type="Pfam" id="PF03853">
    <property type="entry name" value="YjeF_N"/>
    <property type="match status" value="1"/>
</dbReference>
<feature type="binding site" evidence="18">
    <location>
        <position position="163"/>
    </location>
    <ligand>
        <name>K(+)</name>
        <dbReference type="ChEBI" id="CHEBI:29103"/>
    </ligand>
</feature>
<dbReference type="Pfam" id="PF01256">
    <property type="entry name" value="Carb_kinase"/>
    <property type="match status" value="1"/>
</dbReference>
<comment type="function">
    <text evidence="18">Catalyzes the epimerization of the S- and R-forms of NAD(P)HX, a damaged form of NAD(P)H that is a result of enzymatic or heat-dependent hydration. This is a prerequisite for the S-specific NAD(P)H-hydrate dehydratase to allow the repair of both epimers of NAD(P)HX.</text>
</comment>
<proteinExistence type="inferred from homology"/>
<comment type="subunit">
    <text evidence="17">Homotetramer.</text>
</comment>
<feature type="binding site" evidence="17">
    <location>
        <begin position="412"/>
        <end position="416"/>
    </location>
    <ligand>
        <name>AMP</name>
        <dbReference type="ChEBI" id="CHEBI:456215"/>
    </ligand>
</feature>
<keyword evidence="8 17" id="KW-0521">NADP</keyword>
<evidence type="ECO:0000256" key="6">
    <source>
        <dbReference type="ARBA" id="ARBA00022741"/>
    </source>
</evidence>
<dbReference type="EC" id="5.1.99.6" evidence="19"/>
<dbReference type="CDD" id="cd01171">
    <property type="entry name" value="YXKO-related"/>
    <property type="match status" value="1"/>
</dbReference>
<keyword evidence="13" id="KW-0511">Multifunctional enzyme</keyword>
<evidence type="ECO:0000256" key="9">
    <source>
        <dbReference type="ARBA" id="ARBA00022958"/>
    </source>
</evidence>
<reference evidence="22 23" key="1">
    <citation type="submission" date="2023-09" db="EMBL/GenBank/DDBJ databases">
        <authorList>
            <person name="Rey-Velasco X."/>
        </authorList>
    </citation>
    <scope>NUCLEOTIDE SEQUENCE [LARGE SCALE GENOMIC DNA]</scope>
    <source>
        <strain evidence="22 23">F117</strain>
    </source>
</reference>
<evidence type="ECO:0000256" key="10">
    <source>
        <dbReference type="ARBA" id="ARBA00023027"/>
    </source>
</evidence>
<dbReference type="PANTHER" id="PTHR12592">
    <property type="entry name" value="ATP-DEPENDENT (S)-NAD(P)H-HYDRATE DEHYDRATASE FAMILY MEMBER"/>
    <property type="match status" value="1"/>
</dbReference>
<evidence type="ECO:0000256" key="17">
    <source>
        <dbReference type="HAMAP-Rule" id="MF_01965"/>
    </source>
</evidence>
<comment type="catalytic activity">
    <reaction evidence="2 18 19">
        <text>(6R)-NADPHX = (6S)-NADPHX</text>
        <dbReference type="Rhea" id="RHEA:32227"/>
        <dbReference type="ChEBI" id="CHEBI:64076"/>
        <dbReference type="ChEBI" id="CHEBI:64077"/>
        <dbReference type="EC" id="5.1.99.6"/>
    </reaction>
</comment>
<dbReference type="InterPro" id="IPR036652">
    <property type="entry name" value="YjeF_N_dom_sf"/>
</dbReference>
<evidence type="ECO:0000256" key="5">
    <source>
        <dbReference type="ARBA" id="ARBA00022723"/>
    </source>
</evidence>
<feature type="domain" description="YjeF N-terminal" evidence="21">
    <location>
        <begin position="9"/>
        <end position="218"/>
    </location>
</feature>
<feature type="binding site" evidence="17">
    <location>
        <position position="326"/>
    </location>
    <ligand>
        <name>(6S)-NADPHX</name>
        <dbReference type="ChEBI" id="CHEBI:64076"/>
    </ligand>
</feature>
<keyword evidence="9 18" id="KW-0630">Potassium</keyword>
<evidence type="ECO:0000259" key="20">
    <source>
        <dbReference type="PROSITE" id="PS51383"/>
    </source>
</evidence>
<dbReference type="SUPFAM" id="SSF64153">
    <property type="entry name" value="YjeF N-terminal domain-like"/>
    <property type="match status" value="1"/>
</dbReference>
<dbReference type="NCBIfam" id="TIGR00197">
    <property type="entry name" value="yjeF_nterm"/>
    <property type="match status" value="1"/>
</dbReference>
<evidence type="ECO:0000256" key="1">
    <source>
        <dbReference type="ARBA" id="ARBA00000013"/>
    </source>
</evidence>
<feature type="binding site" evidence="17">
    <location>
        <position position="377"/>
    </location>
    <ligand>
        <name>(6S)-NADPHX</name>
        <dbReference type="ChEBI" id="CHEBI:64076"/>
    </ligand>
</feature>
<comment type="cofactor">
    <cofactor evidence="17">
        <name>Mg(2+)</name>
        <dbReference type="ChEBI" id="CHEBI:18420"/>
    </cofactor>
</comment>
<evidence type="ECO:0000256" key="4">
    <source>
        <dbReference type="ARBA" id="ARBA00009524"/>
    </source>
</evidence>
<evidence type="ECO:0000256" key="15">
    <source>
        <dbReference type="ARBA" id="ARBA00048238"/>
    </source>
</evidence>
<evidence type="ECO:0000313" key="23">
    <source>
        <dbReference type="Proteomes" id="UP001262582"/>
    </source>
</evidence>
<keyword evidence="23" id="KW-1185">Reference proteome</keyword>
<keyword evidence="12 17" id="KW-0456">Lyase</keyword>
<evidence type="ECO:0000256" key="12">
    <source>
        <dbReference type="ARBA" id="ARBA00023239"/>
    </source>
</evidence>
<feature type="domain" description="YjeF C-terminal" evidence="20">
    <location>
        <begin position="228"/>
        <end position="500"/>
    </location>
</feature>
<evidence type="ECO:0000256" key="13">
    <source>
        <dbReference type="ARBA" id="ARBA00023268"/>
    </source>
</evidence>
<evidence type="ECO:0000256" key="8">
    <source>
        <dbReference type="ARBA" id="ARBA00022857"/>
    </source>
</evidence>
<comment type="caution">
    <text evidence="22">The sequence shown here is derived from an EMBL/GenBank/DDBJ whole genome shotgun (WGS) entry which is preliminary data.</text>
</comment>
<dbReference type="PANTHER" id="PTHR12592:SF0">
    <property type="entry name" value="ATP-DEPENDENT (S)-NAD(P)H-HYDRATE DEHYDRATASE"/>
    <property type="match status" value="1"/>
</dbReference>
<dbReference type="Gene3D" id="3.40.50.10260">
    <property type="entry name" value="YjeF N-terminal domain"/>
    <property type="match status" value="1"/>
</dbReference>
<comment type="catalytic activity">
    <reaction evidence="1 18 19">
        <text>(6R)-NADHX = (6S)-NADHX</text>
        <dbReference type="Rhea" id="RHEA:32215"/>
        <dbReference type="ChEBI" id="CHEBI:64074"/>
        <dbReference type="ChEBI" id="CHEBI:64075"/>
        <dbReference type="EC" id="5.1.99.6"/>
    </reaction>
</comment>
<comment type="function">
    <text evidence="14 19">Bifunctional enzyme that catalyzes the epimerization of the S- and R-forms of NAD(P)HX and the dehydration of the S-form of NAD(P)HX at the expense of ADP, which is converted to AMP. This allows the repair of both epimers of NAD(P)HX, a damaged form of NAD(P)H that is a result of enzymatic or heat-dependent hydration.</text>
</comment>
<comment type="function">
    <text evidence="17">Catalyzes the dehydration of the S-form of NAD(P)HX at the expense of ADP, which is converted to AMP. Together with NAD(P)HX epimerase, which catalyzes the epimerization of the S- and R-forms, the enzyme allows the repair of both epimers of NAD(P)HX, a damaged form of NAD(P)H that is a result of enzymatic or heat-dependent hydration.</text>
</comment>
<evidence type="ECO:0000256" key="18">
    <source>
        <dbReference type="HAMAP-Rule" id="MF_01966"/>
    </source>
</evidence>
<dbReference type="HAMAP" id="MF_01966">
    <property type="entry name" value="NADHX_epimerase"/>
    <property type="match status" value="1"/>
</dbReference>
<evidence type="ECO:0000256" key="11">
    <source>
        <dbReference type="ARBA" id="ARBA00023235"/>
    </source>
</evidence>
<evidence type="ECO:0000256" key="14">
    <source>
        <dbReference type="ARBA" id="ARBA00025153"/>
    </source>
</evidence>
<evidence type="ECO:0000256" key="2">
    <source>
        <dbReference type="ARBA" id="ARBA00000909"/>
    </source>
</evidence>
<protein>
    <recommendedName>
        <fullName evidence="19">Bifunctional NAD(P)H-hydrate repair enzyme</fullName>
    </recommendedName>
    <alternativeName>
        <fullName evidence="19">Nicotinamide nucleotide repair protein</fullName>
    </alternativeName>
    <domain>
        <recommendedName>
            <fullName evidence="19">ADP-dependent (S)-NAD(P)H-hydrate dehydratase</fullName>
            <ecNumber evidence="19">4.2.1.136</ecNumber>
        </recommendedName>
        <alternativeName>
            <fullName evidence="19">ADP-dependent NAD(P)HX dehydratase</fullName>
        </alternativeName>
    </domain>
    <domain>
        <recommendedName>
            <fullName evidence="19">NAD(P)H-hydrate epimerase</fullName>
            <ecNumber evidence="19">5.1.99.6</ecNumber>
        </recommendedName>
    </domain>
</protein>
<dbReference type="Gene3D" id="3.40.1190.20">
    <property type="match status" value="1"/>
</dbReference>
<dbReference type="HAMAP" id="MF_01965">
    <property type="entry name" value="NADHX_dehydratase"/>
    <property type="match status" value="1"/>
</dbReference>
<comment type="similarity">
    <text evidence="18">Belongs to the NnrE/AIBP family.</text>
</comment>
<gene>
    <name evidence="17" type="primary">nnrD</name>
    <name evidence="18" type="synonym">nnrE</name>
    <name evidence="22" type="ORF">RM539_09885</name>
</gene>
<dbReference type="PROSITE" id="PS51383">
    <property type="entry name" value="YJEF_C_3"/>
    <property type="match status" value="1"/>
</dbReference>
<feature type="binding site" evidence="18">
    <location>
        <position position="160"/>
    </location>
    <ligand>
        <name>(6S)-NADPHX</name>
        <dbReference type="ChEBI" id="CHEBI:64076"/>
    </ligand>
</feature>
<keyword evidence="11 18" id="KW-0413">Isomerase</keyword>
<keyword evidence="10 17" id="KW-0520">NAD</keyword>
<accession>A0ABU3D5S1</accession>
<comment type="similarity">
    <text evidence="4 19">In the C-terminal section; belongs to the NnrD/CARKD family.</text>
</comment>
<organism evidence="22 23">
    <name type="scientific">Autumnicola musiva</name>
    <dbReference type="NCBI Taxonomy" id="3075589"/>
    <lineage>
        <taxon>Bacteria</taxon>
        <taxon>Pseudomonadati</taxon>
        <taxon>Bacteroidota</taxon>
        <taxon>Flavobacteriia</taxon>
        <taxon>Flavobacteriales</taxon>
        <taxon>Flavobacteriaceae</taxon>
        <taxon>Autumnicola</taxon>
    </lineage>
</organism>
<dbReference type="PROSITE" id="PS51385">
    <property type="entry name" value="YJEF_N"/>
    <property type="match status" value="1"/>
</dbReference>
<evidence type="ECO:0000256" key="16">
    <source>
        <dbReference type="ARBA" id="ARBA00049209"/>
    </source>
</evidence>
<dbReference type="InterPro" id="IPR029056">
    <property type="entry name" value="Ribokinase-like"/>
</dbReference>
<comment type="similarity">
    <text evidence="3 19">In the N-terminal section; belongs to the NnrE/AIBP family.</text>
</comment>
<feature type="binding site" evidence="18">
    <location>
        <position position="59"/>
    </location>
    <ligand>
        <name>K(+)</name>
        <dbReference type="ChEBI" id="CHEBI:29103"/>
    </ligand>
</feature>
<sequence length="510" mass="56507">MKIFSASQLKEADEITIKNQNITSEELMERAATTVFHEIHRRLQGAAISVKIFCGIGNNGGDGLAISRMLIEHGYQVKVFIVNYSEKRSEDFLANYDRIKNVTRQWPELIKKEEDFPDLNKGEFVIDAIFGIGLNRPIEGWMARLINHINNSDAFVLAVDMPSGLFPDRIPGKNDAVINADFTLTFQSPKLVFFLPQTMDFVGDMQVLDIGLDQNYLAETTTDIQLIRKAEAHQLYNPRKKNSHKGSYGHALTIGGSYGKIGSILLTSTAVLRTGAGLCTVFVPKCGYNVIQTGLPEAMVITDENFEMLTNIKTGLDADVICFGVGIGTSEETVGAFKELLENTTKPMLIDADGLNILSKNNDLLELLPENSVLTPHPKELQRLIGEWNDDFQKIDMVRKFCRQYKLIIVLKGAYTFTFDENNMYINTTGNPGMATAGSGDVLSGVITSLLSQKYDPLIAAVLGVYLHGRSGDIYAEEQSYEGLISGDIADNMGRAYNDLLRSNNSENDK</sequence>
<feature type="binding site" evidence="17">
    <location>
        <position position="440"/>
    </location>
    <ligand>
        <name>AMP</name>
        <dbReference type="ChEBI" id="CHEBI:456215"/>
    </ligand>
</feature>
<evidence type="ECO:0000256" key="3">
    <source>
        <dbReference type="ARBA" id="ARBA00006001"/>
    </source>
</evidence>
<evidence type="ECO:0000313" key="22">
    <source>
        <dbReference type="EMBL" id="MDT0676888.1"/>
    </source>
</evidence>
<keyword evidence="5 18" id="KW-0479">Metal-binding</keyword>
<feature type="binding site" evidence="17">
    <location>
        <position position="441"/>
    </location>
    <ligand>
        <name>(6S)-NADPHX</name>
        <dbReference type="ChEBI" id="CHEBI:64076"/>
    </ligand>
</feature>
<dbReference type="PROSITE" id="PS01050">
    <property type="entry name" value="YJEF_C_2"/>
    <property type="match status" value="1"/>
</dbReference>
<comment type="similarity">
    <text evidence="17">Belongs to the NnrD/CARKD family.</text>
</comment>
<feature type="binding site" evidence="18">
    <location>
        <begin position="131"/>
        <end position="137"/>
    </location>
    <ligand>
        <name>(6S)-NADPHX</name>
        <dbReference type="ChEBI" id="CHEBI:64076"/>
    </ligand>
</feature>
<dbReference type="RefSeq" id="WP_311503232.1">
    <property type="nucleotide sequence ID" value="NZ_JAVRHK010000006.1"/>
</dbReference>
<comment type="caution">
    <text evidence="17">Lacks conserved residue(s) required for the propagation of feature annotation.</text>
</comment>
<keyword evidence="6 17" id="KW-0547">Nucleotide-binding</keyword>
<dbReference type="PIRSF" id="PIRSF017184">
    <property type="entry name" value="Nnr"/>
    <property type="match status" value="1"/>
</dbReference>
<dbReference type="InterPro" id="IPR017953">
    <property type="entry name" value="Carbohydrate_kinase_pred_CS"/>
</dbReference>
<comment type="catalytic activity">
    <reaction evidence="15 17 19">
        <text>(6S)-NADHX + ADP = AMP + phosphate + NADH + H(+)</text>
        <dbReference type="Rhea" id="RHEA:32223"/>
        <dbReference type="ChEBI" id="CHEBI:15378"/>
        <dbReference type="ChEBI" id="CHEBI:43474"/>
        <dbReference type="ChEBI" id="CHEBI:57945"/>
        <dbReference type="ChEBI" id="CHEBI:64074"/>
        <dbReference type="ChEBI" id="CHEBI:456215"/>
        <dbReference type="ChEBI" id="CHEBI:456216"/>
        <dbReference type="EC" id="4.2.1.136"/>
    </reaction>
</comment>
<feature type="binding site" evidence="18">
    <location>
        <position position="127"/>
    </location>
    <ligand>
        <name>K(+)</name>
        <dbReference type="ChEBI" id="CHEBI:29103"/>
    </ligand>
</feature>
<dbReference type="InterPro" id="IPR004443">
    <property type="entry name" value="YjeF_N_dom"/>
</dbReference>
<dbReference type="NCBIfam" id="TIGR00196">
    <property type="entry name" value="yjeF_cterm"/>
    <property type="match status" value="1"/>
</dbReference>
<dbReference type="SUPFAM" id="SSF53613">
    <property type="entry name" value="Ribokinase-like"/>
    <property type="match status" value="1"/>
</dbReference>
<dbReference type="InterPro" id="IPR000631">
    <property type="entry name" value="CARKD"/>
</dbReference>
<keyword evidence="7 17" id="KW-0067">ATP-binding</keyword>
<dbReference type="Proteomes" id="UP001262582">
    <property type="component" value="Unassembled WGS sequence"/>
</dbReference>
<evidence type="ECO:0000259" key="21">
    <source>
        <dbReference type="PROSITE" id="PS51385"/>
    </source>
</evidence>
<name>A0ABU3D5S1_9FLAO</name>
<dbReference type="EMBL" id="JAVRHK010000006">
    <property type="protein sequence ID" value="MDT0676888.1"/>
    <property type="molecule type" value="Genomic_DNA"/>
</dbReference>
<evidence type="ECO:0000256" key="19">
    <source>
        <dbReference type="PIRNR" id="PIRNR017184"/>
    </source>
</evidence>
<dbReference type="InterPro" id="IPR030677">
    <property type="entry name" value="Nnr"/>
</dbReference>
<comment type="cofactor">
    <cofactor evidence="18 19">
        <name>K(+)</name>
        <dbReference type="ChEBI" id="CHEBI:29103"/>
    </cofactor>
    <text evidence="18 19">Binds 1 potassium ion per subunit.</text>
</comment>
<feature type="binding site" evidence="18">
    <location>
        <begin position="58"/>
        <end position="62"/>
    </location>
    <ligand>
        <name>(6S)-NADPHX</name>
        <dbReference type="ChEBI" id="CHEBI:64076"/>
    </ligand>
</feature>
<evidence type="ECO:0000256" key="7">
    <source>
        <dbReference type="ARBA" id="ARBA00022840"/>
    </source>
</evidence>
<dbReference type="EC" id="4.2.1.136" evidence="19"/>
<comment type="catalytic activity">
    <reaction evidence="16 17 19">
        <text>(6S)-NADPHX + ADP = AMP + phosphate + NADPH + H(+)</text>
        <dbReference type="Rhea" id="RHEA:32235"/>
        <dbReference type="ChEBI" id="CHEBI:15378"/>
        <dbReference type="ChEBI" id="CHEBI:43474"/>
        <dbReference type="ChEBI" id="CHEBI:57783"/>
        <dbReference type="ChEBI" id="CHEBI:64076"/>
        <dbReference type="ChEBI" id="CHEBI:456215"/>
        <dbReference type="ChEBI" id="CHEBI:456216"/>
        <dbReference type="EC" id="4.2.1.136"/>
    </reaction>
</comment>